<gene>
    <name evidence="3" type="ORF">EBO15_17240</name>
</gene>
<dbReference type="SUPFAM" id="SSF51735">
    <property type="entry name" value="NAD(P)-binding Rossmann-fold domains"/>
    <property type="match status" value="1"/>
</dbReference>
<dbReference type="GO" id="GO:0016491">
    <property type="term" value="F:oxidoreductase activity"/>
    <property type="evidence" value="ECO:0007669"/>
    <property type="project" value="UniProtKB-KW"/>
</dbReference>
<reference evidence="3 4" key="1">
    <citation type="submission" date="2018-10" db="EMBL/GenBank/DDBJ databases">
        <title>Isolation from soil.</title>
        <authorList>
            <person name="Hu J."/>
        </authorList>
    </citation>
    <scope>NUCLEOTIDE SEQUENCE [LARGE SCALE GENOMIC DNA]</scope>
    <source>
        <strain evidence="3 4">NEAU-Ht49</strain>
    </source>
</reference>
<evidence type="ECO:0000313" key="4">
    <source>
        <dbReference type="Proteomes" id="UP000282674"/>
    </source>
</evidence>
<comment type="similarity">
    <text evidence="1">Belongs to the short-chain dehydrogenases/reductases (SDR) family.</text>
</comment>
<comment type="caution">
    <text evidence="3">The sequence shown here is derived from an EMBL/GenBank/DDBJ whole genome shotgun (WGS) entry which is preliminary data.</text>
</comment>
<dbReference type="CDD" id="cd05233">
    <property type="entry name" value="SDR_c"/>
    <property type="match status" value="1"/>
</dbReference>
<evidence type="ECO:0000313" key="3">
    <source>
        <dbReference type="EMBL" id="RMI43179.1"/>
    </source>
</evidence>
<dbReference type="GO" id="GO:0032787">
    <property type="term" value="P:monocarboxylic acid metabolic process"/>
    <property type="evidence" value="ECO:0007669"/>
    <property type="project" value="UniProtKB-ARBA"/>
</dbReference>
<dbReference type="InterPro" id="IPR036291">
    <property type="entry name" value="NAD(P)-bd_dom_sf"/>
</dbReference>
<dbReference type="AlphaFoldDB" id="A0A3M2M0E5"/>
<dbReference type="Pfam" id="PF13561">
    <property type="entry name" value="adh_short_C2"/>
    <property type="match status" value="1"/>
</dbReference>
<dbReference type="PANTHER" id="PTHR42879">
    <property type="entry name" value="3-OXOACYL-(ACYL-CARRIER-PROTEIN) REDUCTASE"/>
    <property type="match status" value="1"/>
</dbReference>
<dbReference type="InterPro" id="IPR020904">
    <property type="entry name" value="Sc_DH/Rdtase_CS"/>
</dbReference>
<dbReference type="Gene3D" id="3.40.50.720">
    <property type="entry name" value="NAD(P)-binding Rossmann-like Domain"/>
    <property type="match status" value="1"/>
</dbReference>
<keyword evidence="4" id="KW-1185">Reference proteome</keyword>
<proteinExistence type="inferred from homology"/>
<protein>
    <submittedName>
        <fullName evidence="3">SDR family oxidoreductase</fullName>
    </submittedName>
</protein>
<accession>A0A3M2M0E5</accession>
<dbReference type="PRINTS" id="PR00081">
    <property type="entry name" value="GDHRDH"/>
</dbReference>
<sequence length="253" mass="26350">MELGLDDRVVLVTGATRGIGREIARAFAAEGARVAITYHSGEEDAVKLASELGSADGTALALRYDLADPAGHEAVVGEIVRRWGRLDVLVANAVHRPPRRPAGQAFEDVPAEHWVPAVTENLAGVIATVQCAVAQMRRRKWGRIVLLSSHNALGGGPGQEFYGAAKAGLHGLVASLAWDTGRDGVLANVVCPGLTATEQVLSVLPARIRDQETALTPTGRLSSPAEVANAVVFLCSEANGNISGEAVTVSGGR</sequence>
<name>A0A3M2M0E5_9ACTN</name>
<organism evidence="3 4">
    <name type="scientific">Actinomadura harenae</name>
    <dbReference type="NCBI Taxonomy" id="2483351"/>
    <lineage>
        <taxon>Bacteria</taxon>
        <taxon>Bacillati</taxon>
        <taxon>Actinomycetota</taxon>
        <taxon>Actinomycetes</taxon>
        <taxon>Streptosporangiales</taxon>
        <taxon>Thermomonosporaceae</taxon>
        <taxon>Actinomadura</taxon>
    </lineage>
</organism>
<dbReference type="PANTHER" id="PTHR42879:SF2">
    <property type="entry name" value="3-OXOACYL-[ACYL-CARRIER-PROTEIN] REDUCTASE FABG"/>
    <property type="match status" value="1"/>
</dbReference>
<keyword evidence="2" id="KW-0560">Oxidoreductase</keyword>
<dbReference type="PROSITE" id="PS00061">
    <property type="entry name" value="ADH_SHORT"/>
    <property type="match status" value="1"/>
</dbReference>
<dbReference type="Proteomes" id="UP000282674">
    <property type="component" value="Unassembled WGS sequence"/>
</dbReference>
<dbReference type="OrthoDB" id="286404at2"/>
<dbReference type="EMBL" id="RFFG01000027">
    <property type="protein sequence ID" value="RMI43179.1"/>
    <property type="molecule type" value="Genomic_DNA"/>
</dbReference>
<evidence type="ECO:0000256" key="2">
    <source>
        <dbReference type="ARBA" id="ARBA00023002"/>
    </source>
</evidence>
<dbReference type="InterPro" id="IPR002347">
    <property type="entry name" value="SDR_fam"/>
</dbReference>
<dbReference type="RefSeq" id="WP_122195411.1">
    <property type="nucleotide sequence ID" value="NZ_JBHSKC010000013.1"/>
</dbReference>
<dbReference type="InterPro" id="IPR050259">
    <property type="entry name" value="SDR"/>
</dbReference>
<evidence type="ECO:0000256" key="1">
    <source>
        <dbReference type="ARBA" id="ARBA00006484"/>
    </source>
</evidence>
<dbReference type="FunFam" id="3.40.50.720:FF:000173">
    <property type="entry name" value="3-oxoacyl-[acyl-carrier protein] reductase"/>
    <property type="match status" value="1"/>
</dbReference>